<dbReference type="HAMAP" id="MF_00024">
    <property type="entry name" value="CobD_CbiB"/>
    <property type="match status" value="1"/>
</dbReference>
<accession>A0ABT8D9E1</accession>
<reference evidence="11" key="1">
    <citation type="journal article" date="2019" name="Int. J. Syst. Evol. Microbiol.">
        <title>The Global Catalogue of Microorganisms (GCM) 10K type strain sequencing project: providing services to taxonomists for standard genome sequencing and annotation.</title>
        <authorList>
            <consortium name="The Broad Institute Genomics Platform"/>
            <consortium name="The Broad Institute Genome Sequencing Center for Infectious Disease"/>
            <person name="Wu L."/>
            <person name="Ma J."/>
        </authorList>
    </citation>
    <scope>NUCLEOTIDE SEQUENCE [LARGE SCALE GENOMIC DNA]</scope>
    <source>
        <strain evidence="11">CECT 8482</strain>
    </source>
</reference>
<dbReference type="PANTHER" id="PTHR34308">
    <property type="entry name" value="COBALAMIN BIOSYNTHESIS PROTEIN CBIB"/>
    <property type="match status" value="1"/>
</dbReference>
<evidence type="ECO:0000256" key="4">
    <source>
        <dbReference type="ARBA" id="ARBA00022475"/>
    </source>
</evidence>
<comment type="pathway">
    <text evidence="2 9">Cofactor biosynthesis; adenosylcobalamin biosynthesis.</text>
</comment>
<feature type="transmembrane region" description="Helical" evidence="9">
    <location>
        <begin position="56"/>
        <end position="80"/>
    </location>
</feature>
<keyword evidence="4 9" id="KW-1003">Cell membrane</keyword>
<evidence type="ECO:0000256" key="3">
    <source>
        <dbReference type="ARBA" id="ARBA00006263"/>
    </source>
</evidence>
<evidence type="ECO:0000256" key="8">
    <source>
        <dbReference type="ARBA" id="ARBA00023136"/>
    </source>
</evidence>
<keyword evidence="8 9" id="KW-0472">Membrane</keyword>
<comment type="function">
    <text evidence="9">Converts cobyric acid to cobinamide by the addition of aminopropanol on the F carboxylic group.</text>
</comment>
<organism evidence="10 11">
    <name type="scientific">Paracoccus cavernae</name>
    <dbReference type="NCBI Taxonomy" id="1571207"/>
    <lineage>
        <taxon>Bacteria</taxon>
        <taxon>Pseudomonadati</taxon>
        <taxon>Pseudomonadota</taxon>
        <taxon>Alphaproteobacteria</taxon>
        <taxon>Rhodobacterales</taxon>
        <taxon>Paracoccaceae</taxon>
        <taxon>Paracoccus</taxon>
    </lineage>
</organism>
<feature type="transmembrane region" description="Helical" evidence="9">
    <location>
        <begin position="214"/>
        <end position="232"/>
    </location>
</feature>
<evidence type="ECO:0000256" key="5">
    <source>
        <dbReference type="ARBA" id="ARBA00022573"/>
    </source>
</evidence>
<comment type="similarity">
    <text evidence="3 9">Belongs to the CobD/CbiB family.</text>
</comment>
<dbReference type="NCBIfam" id="TIGR00380">
    <property type="entry name" value="cobal_cbiB"/>
    <property type="match status" value="1"/>
</dbReference>
<dbReference type="InterPro" id="IPR004485">
    <property type="entry name" value="Cobalamin_biosynth_CobD/CbiB"/>
</dbReference>
<evidence type="ECO:0000256" key="1">
    <source>
        <dbReference type="ARBA" id="ARBA00004651"/>
    </source>
</evidence>
<dbReference type="RefSeq" id="WP_377684127.1">
    <property type="nucleotide sequence ID" value="NZ_JBHMDZ010000002.1"/>
</dbReference>
<sequence length="317" mass="33462">MEFLQNTLITALVALILDMAIGWPDALYRRIGHPVTWLGRLVSALDRRLNQGGGRLAKGVIASLVTIAAATLPVVALTVLISPLPYGAVILGVLAWPLVASRSLYDHVDAVARPLSVGNIADARQAAAMIVGRDLGNEPPPIARAALESLAENASDGVIAPLFWAALLGLPGIAAYKAINTLDSMIGHLTERHSLFGRFAARLDDLVNLPASRLTGLLIALSAGSTAALGVMRRDAGKHRSPNAGWPEAAMAGALHVRLSGPRSYGGQVTQEPWLNEGARDPVAADLRRGLEHYRHAVILMGSVITSALIVIALIRM</sequence>
<keyword evidence="11" id="KW-1185">Reference proteome</keyword>
<dbReference type="Pfam" id="PF03186">
    <property type="entry name" value="CobD_Cbib"/>
    <property type="match status" value="1"/>
</dbReference>
<keyword evidence="7 9" id="KW-1133">Transmembrane helix</keyword>
<gene>
    <name evidence="10" type="primary">cbiB</name>
    <name evidence="9" type="synonym">cobD</name>
    <name evidence="10" type="ORF">QWZ10_08885</name>
</gene>
<keyword evidence="6 9" id="KW-0812">Transmembrane</keyword>
<protein>
    <recommendedName>
        <fullName evidence="9">Cobalamin biosynthesis protein CobD</fullName>
    </recommendedName>
</protein>
<feature type="transmembrane region" description="Helical" evidence="9">
    <location>
        <begin position="86"/>
        <end position="105"/>
    </location>
</feature>
<feature type="transmembrane region" description="Helical" evidence="9">
    <location>
        <begin position="158"/>
        <end position="179"/>
    </location>
</feature>
<dbReference type="PANTHER" id="PTHR34308:SF1">
    <property type="entry name" value="COBALAMIN BIOSYNTHESIS PROTEIN CBIB"/>
    <property type="match status" value="1"/>
</dbReference>
<evidence type="ECO:0000256" key="9">
    <source>
        <dbReference type="HAMAP-Rule" id="MF_00024"/>
    </source>
</evidence>
<dbReference type="EMBL" id="JAUFRC010000001">
    <property type="protein sequence ID" value="MDN3711909.1"/>
    <property type="molecule type" value="Genomic_DNA"/>
</dbReference>
<dbReference type="Proteomes" id="UP001243846">
    <property type="component" value="Unassembled WGS sequence"/>
</dbReference>
<evidence type="ECO:0000313" key="11">
    <source>
        <dbReference type="Proteomes" id="UP001243846"/>
    </source>
</evidence>
<evidence type="ECO:0000256" key="6">
    <source>
        <dbReference type="ARBA" id="ARBA00022692"/>
    </source>
</evidence>
<keyword evidence="5 9" id="KW-0169">Cobalamin biosynthesis</keyword>
<proteinExistence type="inferred from homology"/>
<name>A0ABT8D9E1_9RHOB</name>
<evidence type="ECO:0000256" key="2">
    <source>
        <dbReference type="ARBA" id="ARBA00004953"/>
    </source>
</evidence>
<evidence type="ECO:0000256" key="7">
    <source>
        <dbReference type="ARBA" id="ARBA00022989"/>
    </source>
</evidence>
<feature type="transmembrane region" description="Helical" evidence="9">
    <location>
        <begin position="297"/>
        <end position="315"/>
    </location>
</feature>
<comment type="subcellular location">
    <subcellularLocation>
        <location evidence="1 9">Cell membrane</location>
        <topology evidence="1 9">Multi-pass membrane protein</topology>
    </subcellularLocation>
</comment>
<evidence type="ECO:0000313" key="10">
    <source>
        <dbReference type="EMBL" id="MDN3711909.1"/>
    </source>
</evidence>
<comment type="caution">
    <text evidence="10">The sequence shown here is derived from an EMBL/GenBank/DDBJ whole genome shotgun (WGS) entry which is preliminary data.</text>
</comment>